<keyword evidence="3" id="KW-0472">Membrane</keyword>
<dbReference type="SMART" id="SM00271">
    <property type="entry name" value="DnaJ"/>
    <property type="match status" value="1"/>
</dbReference>
<feature type="transmembrane region" description="Helical" evidence="3">
    <location>
        <begin position="165"/>
        <end position="184"/>
    </location>
</feature>
<dbReference type="Gene3D" id="1.10.287.110">
    <property type="entry name" value="DnaJ domain"/>
    <property type="match status" value="1"/>
</dbReference>
<accession>A0A6J0UH60</accession>
<reference evidence="6 7" key="1">
    <citation type="submission" date="2025-05" db="UniProtKB">
        <authorList>
            <consortium name="RefSeq"/>
        </authorList>
    </citation>
    <scope>IDENTIFICATION</scope>
</reference>
<keyword evidence="1" id="KW-0175">Coiled coil</keyword>
<dbReference type="PANTHER" id="PTHR44825:SF1">
    <property type="entry name" value="DNAJ HOMOLOG SUBFAMILY C MEMBER 4"/>
    <property type="match status" value="1"/>
</dbReference>
<keyword evidence="3" id="KW-1133">Transmembrane helix</keyword>
<feature type="region of interest" description="Disordered" evidence="2">
    <location>
        <begin position="108"/>
        <end position="135"/>
    </location>
</feature>
<evidence type="ECO:0000256" key="2">
    <source>
        <dbReference type="SAM" id="MobiDB-lite"/>
    </source>
</evidence>
<dbReference type="CDD" id="cd06257">
    <property type="entry name" value="DnaJ"/>
    <property type="match status" value="1"/>
</dbReference>
<name>A0A6J0UH60_9SAUR</name>
<dbReference type="SUPFAM" id="SSF46565">
    <property type="entry name" value="Chaperone J-domain"/>
    <property type="match status" value="1"/>
</dbReference>
<evidence type="ECO:0000313" key="5">
    <source>
        <dbReference type="Proteomes" id="UP001652642"/>
    </source>
</evidence>
<dbReference type="Pfam" id="PF00226">
    <property type="entry name" value="DnaJ"/>
    <property type="match status" value="1"/>
</dbReference>
<dbReference type="PRINTS" id="PR00625">
    <property type="entry name" value="JDOMAIN"/>
</dbReference>
<dbReference type="Proteomes" id="UP001652642">
    <property type="component" value="Chromosome 15"/>
</dbReference>
<dbReference type="InterPro" id="IPR036869">
    <property type="entry name" value="J_dom_sf"/>
</dbReference>
<dbReference type="PROSITE" id="PS50076">
    <property type="entry name" value="DNAJ_2"/>
    <property type="match status" value="1"/>
</dbReference>
<keyword evidence="3" id="KW-0812">Transmembrane</keyword>
<dbReference type="InterPro" id="IPR052763">
    <property type="entry name" value="DnaJ_C4"/>
</dbReference>
<evidence type="ECO:0000259" key="4">
    <source>
        <dbReference type="PROSITE" id="PS50076"/>
    </source>
</evidence>
<organism evidence="5 6">
    <name type="scientific">Pogona vitticeps</name>
    <name type="common">central bearded dragon</name>
    <dbReference type="NCBI Taxonomy" id="103695"/>
    <lineage>
        <taxon>Eukaryota</taxon>
        <taxon>Metazoa</taxon>
        <taxon>Chordata</taxon>
        <taxon>Craniata</taxon>
        <taxon>Vertebrata</taxon>
        <taxon>Euteleostomi</taxon>
        <taxon>Lepidosauria</taxon>
        <taxon>Squamata</taxon>
        <taxon>Bifurcata</taxon>
        <taxon>Unidentata</taxon>
        <taxon>Episquamata</taxon>
        <taxon>Toxicofera</taxon>
        <taxon>Iguania</taxon>
        <taxon>Acrodonta</taxon>
        <taxon>Agamidae</taxon>
        <taxon>Amphibolurinae</taxon>
        <taxon>Pogona</taxon>
    </lineage>
</organism>
<protein>
    <submittedName>
        <fullName evidence="6 7">DnaJ homolog subfamily C member 4 isoform X1</fullName>
    </submittedName>
</protein>
<evidence type="ECO:0000313" key="6">
    <source>
        <dbReference type="RefSeq" id="XP_020657429.2"/>
    </source>
</evidence>
<sequence>MTLAVPYFICRCCKQCQSARYRHRAFSTTPYTWSQARNSSYYDLLGIKKDATQEEIKRAFFCKSKKLHPDSNPRDPDLHNQFVKLNEAYTVLSKESSRRQYDSMRAARAAWGPPPGYGRSPDFQTRSKTGPGKEKDFDEWAQQFYYRDPFSAEEAERRRQGNHKLVQYILMMMMGVALIQFVAYRQFSEISARKVAEKNEQLTRIYNESKERARAKRKKRQQLELLYQKQNEFVQRYYTRCKRFAAAPGRFGSVTDPAASIPTAK</sequence>
<dbReference type="AlphaFoldDB" id="A0A6J0UH60"/>
<dbReference type="RefSeq" id="XP_072840155.1">
    <property type="nucleotide sequence ID" value="XM_072984054.1"/>
</dbReference>
<dbReference type="InterPro" id="IPR001623">
    <property type="entry name" value="DnaJ_domain"/>
</dbReference>
<feature type="coiled-coil region" evidence="1">
    <location>
        <begin position="192"/>
        <end position="226"/>
    </location>
</feature>
<keyword evidence="5" id="KW-1185">Reference proteome</keyword>
<gene>
    <name evidence="6 7" type="primary">DNAJC4</name>
</gene>
<dbReference type="PANTHER" id="PTHR44825">
    <property type="match status" value="1"/>
</dbReference>
<dbReference type="OrthoDB" id="552049at2759"/>
<evidence type="ECO:0000256" key="1">
    <source>
        <dbReference type="SAM" id="Coils"/>
    </source>
</evidence>
<dbReference type="RefSeq" id="XP_020657429.2">
    <property type="nucleotide sequence ID" value="XM_020801770.2"/>
</dbReference>
<dbReference type="CTD" id="3338"/>
<dbReference type="KEGG" id="pvt:110083366"/>
<dbReference type="GeneID" id="110083366"/>
<evidence type="ECO:0000313" key="7">
    <source>
        <dbReference type="RefSeq" id="XP_072840155.1"/>
    </source>
</evidence>
<proteinExistence type="predicted"/>
<evidence type="ECO:0000256" key="3">
    <source>
        <dbReference type="SAM" id="Phobius"/>
    </source>
</evidence>
<feature type="domain" description="J" evidence="4">
    <location>
        <begin position="40"/>
        <end position="105"/>
    </location>
</feature>